<accession>A0ABP6UPA3</accession>
<sequence length="275" mass="28986">MALTLAIGNQKGGVGKTALVTGLTDALRNRGKTVLVVDADPQANATAIMDIAGPQFTLNDVLFSVKTPQDTGKAAGAIISAGEGWDGIDILPSERKLAEREKDDDIGRETRLRTALAGVSEDYDFVLIDSPPSLGALTANALVAADEVLAVAQPRKTAVEGLAQFVTTLANVRAYFNPTLTIAGIVVNQFRSGRTDPEYWLDVLVEEYGELVLQPKGLIPDREIVSQAAAAQLPVSAFGSKAVDVWVPLKHIADLMIARAEARQAGAAEGVMARG</sequence>
<feature type="domain" description="AAA" evidence="1">
    <location>
        <begin position="4"/>
        <end position="182"/>
    </location>
</feature>
<reference evidence="3" key="1">
    <citation type="journal article" date="2019" name="Int. J. Syst. Evol. Microbiol.">
        <title>The Global Catalogue of Microorganisms (GCM) 10K type strain sequencing project: providing services to taxonomists for standard genome sequencing and annotation.</title>
        <authorList>
            <consortium name="The Broad Institute Genomics Platform"/>
            <consortium name="The Broad Institute Genome Sequencing Center for Infectious Disease"/>
            <person name="Wu L."/>
            <person name="Ma J."/>
        </authorList>
    </citation>
    <scope>NUCLEOTIDE SEQUENCE [LARGE SCALE GENOMIC DNA]</scope>
    <source>
        <strain evidence="3">JCM 17459</strain>
    </source>
</reference>
<dbReference type="Gene3D" id="3.40.50.300">
    <property type="entry name" value="P-loop containing nucleotide triphosphate hydrolases"/>
    <property type="match status" value="1"/>
</dbReference>
<dbReference type="CDD" id="cd02042">
    <property type="entry name" value="ParAB_family"/>
    <property type="match status" value="1"/>
</dbReference>
<proteinExistence type="predicted"/>
<dbReference type="Proteomes" id="UP001499841">
    <property type="component" value="Unassembled WGS sequence"/>
</dbReference>
<protein>
    <submittedName>
        <fullName evidence="2">ParA family protein</fullName>
    </submittedName>
</protein>
<dbReference type="Pfam" id="PF13614">
    <property type="entry name" value="AAA_31"/>
    <property type="match status" value="1"/>
</dbReference>
<dbReference type="PANTHER" id="PTHR13696">
    <property type="entry name" value="P-LOOP CONTAINING NUCLEOSIDE TRIPHOSPHATE HYDROLASE"/>
    <property type="match status" value="1"/>
</dbReference>
<evidence type="ECO:0000313" key="3">
    <source>
        <dbReference type="Proteomes" id="UP001499841"/>
    </source>
</evidence>
<dbReference type="InterPro" id="IPR025669">
    <property type="entry name" value="AAA_dom"/>
</dbReference>
<dbReference type="PANTHER" id="PTHR13696:SF52">
    <property type="entry name" value="PARA FAMILY PROTEIN CT_582"/>
    <property type="match status" value="1"/>
</dbReference>
<dbReference type="RefSeq" id="WP_345045090.1">
    <property type="nucleotide sequence ID" value="NZ_BAABBA010000032.1"/>
</dbReference>
<dbReference type="InterPro" id="IPR027417">
    <property type="entry name" value="P-loop_NTPase"/>
</dbReference>
<dbReference type="EMBL" id="BAABBA010000032">
    <property type="protein sequence ID" value="GAA3511220.1"/>
    <property type="molecule type" value="Genomic_DNA"/>
</dbReference>
<comment type="caution">
    <text evidence="2">The sequence shown here is derived from an EMBL/GenBank/DDBJ whole genome shotgun (WGS) entry which is preliminary data.</text>
</comment>
<evidence type="ECO:0000259" key="1">
    <source>
        <dbReference type="Pfam" id="PF13614"/>
    </source>
</evidence>
<name>A0ABP6UPA3_9MICO</name>
<organism evidence="2 3">
    <name type="scientific">Georgenia daeguensis</name>
    <dbReference type="NCBI Taxonomy" id="908355"/>
    <lineage>
        <taxon>Bacteria</taxon>
        <taxon>Bacillati</taxon>
        <taxon>Actinomycetota</taxon>
        <taxon>Actinomycetes</taxon>
        <taxon>Micrococcales</taxon>
        <taxon>Bogoriellaceae</taxon>
        <taxon>Georgenia</taxon>
    </lineage>
</organism>
<keyword evidence="3" id="KW-1185">Reference proteome</keyword>
<dbReference type="SUPFAM" id="SSF52540">
    <property type="entry name" value="P-loop containing nucleoside triphosphate hydrolases"/>
    <property type="match status" value="1"/>
</dbReference>
<gene>
    <name evidence="2" type="ORF">GCM10022262_39230</name>
</gene>
<dbReference type="InterPro" id="IPR050678">
    <property type="entry name" value="DNA_Partitioning_ATPase"/>
</dbReference>
<evidence type="ECO:0000313" key="2">
    <source>
        <dbReference type="EMBL" id="GAA3511220.1"/>
    </source>
</evidence>